<comment type="caution">
    <text evidence="7">The sequence shown here is derived from an EMBL/GenBank/DDBJ whole genome shotgun (WGS) entry which is preliminary data.</text>
</comment>
<evidence type="ECO:0000256" key="2">
    <source>
        <dbReference type="ARBA" id="ARBA00022723"/>
    </source>
</evidence>
<dbReference type="Proteomes" id="UP000069620">
    <property type="component" value="Unassembled WGS sequence"/>
</dbReference>
<dbReference type="GO" id="GO:0033389">
    <property type="term" value="P:putrescine biosynthetic process from arginine, via agmatine"/>
    <property type="evidence" value="ECO:0007669"/>
    <property type="project" value="TreeGrafter"/>
</dbReference>
<dbReference type="PIRSF" id="PIRSF036979">
    <property type="entry name" value="Arginase"/>
    <property type="match status" value="1"/>
</dbReference>
<feature type="binding site" evidence="4">
    <location>
        <position position="136"/>
    </location>
    <ligand>
        <name>Mn(2+)</name>
        <dbReference type="ChEBI" id="CHEBI:29035"/>
        <label>1</label>
    </ligand>
</feature>
<dbReference type="EMBL" id="BCSX01000021">
    <property type="protein sequence ID" value="GAS88140.1"/>
    <property type="molecule type" value="Genomic_DNA"/>
</dbReference>
<keyword evidence="2 4" id="KW-0479">Metal-binding</keyword>
<comment type="similarity">
    <text evidence="1">Belongs to the arginase family. Agmatinase subfamily.</text>
</comment>
<proteinExistence type="inferred from homology"/>
<dbReference type="Pfam" id="PF00491">
    <property type="entry name" value="Arginase"/>
    <property type="match status" value="1"/>
</dbReference>
<comment type="cofactor">
    <cofactor evidence="4">
        <name>Mn(2+)</name>
        <dbReference type="ChEBI" id="CHEBI:29035"/>
    </cofactor>
    <text evidence="4">Binds 2 manganese ions per subunit.</text>
</comment>
<dbReference type="PANTHER" id="PTHR11358">
    <property type="entry name" value="ARGINASE/AGMATINASE"/>
    <property type="match status" value="1"/>
</dbReference>
<dbReference type="PRINTS" id="PR00116">
    <property type="entry name" value="ARGINASE"/>
</dbReference>
<evidence type="ECO:0000256" key="5">
    <source>
        <dbReference type="RuleBase" id="RU003684"/>
    </source>
</evidence>
<dbReference type="InterPro" id="IPR023696">
    <property type="entry name" value="Ureohydrolase_dom_sf"/>
</dbReference>
<gene>
    <name evidence="7" type="ORF">RMCB_2236</name>
</gene>
<feature type="binding site" evidence="4">
    <location>
        <position position="161"/>
    </location>
    <ligand>
        <name>Mn(2+)</name>
        <dbReference type="ChEBI" id="CHEBI:29035"/>
        <label>1</label>
    </ligand>
</feature>
<evidence type="ECO:0000256" key="1">
    <source>
        <dbReference type="ARBA" id="ARBA00009227"/>
    </source>
</evidence>
<evidence type="ECO:0000313" key="8">
    <source>
        <dbReference type="Proteomes" id="UP000069620"/>
    </source>
</evidence>
<dbReference type="InterPro" id="IPR006035">
    <property type="entry name" value="Ureohydrolase"/>
</dbReference>
<evidence type="ECO:0000256" key="3">
    <source>
        <dbReference type="ARBA" id="ARBA00022801"/>
    </source>
</evidence>
<dbReference type="NCBIfam" id="TIGR01230">
    <property type="entry name" value="agmatinase"/>
    <property type="match status" value="1"/>
</dbReference>
<reference evidence="8" key="2">
    <citation type="submission" date="2016-02" db="EMBL/GenBank/DDBJ databases">
        <title>Draft genome sequence of five rapidly growing Mycobacterium species.</title>
        <authorList>
            <person name="Katahira K."/>
            <person name="Gotou Y."/>
            <person name="Iida K."/>
            <person name="Ogura Y."/>
            <person name="Hayashi T."/>
        </authorList>
    </citation>
    <scope>NUCLEOTIDE SEQUENCE [LARGE SCALE GENOMIC DNA]</scope>
    <source>
        <strain evidence="8">JCM15654</strain>
    </source>
</reference>
<feature type="binding site" evidence="4">
    <location>
        <position position="163"/>
    </location>
    <ligand>
        <name>Mn(2+)</name>
        <dbReference type="ChEBI" id="CHEBI:29035"/>
        <label>1</label>
    </ligand>
</feature>
<sequence length="324" mass="34983">MQSLTNGQPGAAAGTTGPVDGLQVPRYAGHTTFARLPRIEDVQRHDIAVVGIPFDTGVTYRPGARFGPAHIRQSSRLLRPYNPALDVEPFAHRQVVDAGDLTFNPFDIEAAVAQIEQGAVELIRDGATLVSLGGDHTIAYPLLKAVNRIHGQVALVHFDAHLDTWDTYFNTPLTHGTPFRRAAEEGLFVSGHSAHVGIRGSLYSRNDLTEDADMGFHVVHCRDLHRRSIDDIVDELRRSIGDLPLYVSVDIDVLDPAHAPGTGTPEAGGMTSRELLEIVRGFDGLNLVAADIVEVAPAYDHAEITGVAAANLGYEFVSLLARKA</sequence>
<dbReference type="CDD" id="cd11592">
    <property type="entry name" value="Agmatinase_PAH"/>
    <property type="match status" value="1"/>
</dbReference>
<dbReference type="PROSITE" id="PS01053">
    <property type="entry name" value="ARGINASE_1"/>
    <property type="match status" value="1"/>
</dbReference>
<keyword evidence="4" id="KW-0464">Manganese</keyword>
<evidence type="ECO:0000256" key="4">
    <source>
        <dbReference type="PIRSR" id="PIRSR036979-1"/>
    </source>
</evidence>
<dbReference type="RefSeq" id="WP_062828818.1">
    <property type="nucleotide sequence ID" value="NZ_BCSX01000021.1"/>
</dbReference>
<dbReference type="PROSITE" id="PS51409">
    <property type="entry name" value="ARGINASE_2"/>
    <property type="match status" value="1"/>
</dbReference>
<evidence type="ECO:0000313" key="7">
    <source>
        <dbReference type="EMBL" id="GAS88140.1"/>
    </source>
</evidence>
<feature type="region of interest" description="Disordered" evidence="6">
    <location>
        <begin position="1"/>
        <end position="22"/>
    </location>
</feature>
<dbReference type="Gene3D" id="3.40.800.10">
    <property type="entry name" value="Ureohydrolase domain"/>
    <property type="match status" value="1"/>
</dbReference>
<dbReference type="OrthoDB" id="9788689at2"/>
<dbReference type="InterPro" id="IPR020855">
    <property type="entry name" value="Ureohydrolase_Mn_BS"/>
</dbReference>
<feature type="compositionally biased region" description="Low complexity" evidence="6">
    <location>
        <begin position="9"/>
        <end position="18"/>
    </location>
</feature>
<keyword evidence="3 5" id="KW-0378">Hydrolase</keyword>
<dbReference type="PANTHER" id="PTHR11358:SF26">
    <property type="entry name" value="GUANIDINO ACID HYDROLASE, MITOCHONDRIAL"/>
    <property type="match status" value="1"/>
</dbReference>
<dbReference type="NCBIfam" id="NF002564">
    <property type="entry name" value="PRK02190.1"/>
    <property type="match status" value="1"/>
</dbReference>
<organism evidence="7 8">
    <name type="scientific">Mycolicibacterium brisbanense</name>
    <dbReference type="NCBI Taxonomy" id="146020"/>
    <lineage>
        <taxon>Bacteria</taxon>
        <taxon>Bacillati</taxon>
        <taxon>Actinomycetota</taxon>
        <taxon>Actinomycetes</taxon>
        <taxon>Mycobacteriales</taxon>
        <taxon>Mycobacteriaceae</taxon>
        <taxon>Mycolicibacterium</taxon>
    </lineage>
</organism>
<feature type="binding site" evidence="4">
    <location>
        <position position="252"/>
    </location>
    <ligand>
        <name>Mn(2+)</name>
        <dbReference type="ChEBI" id="CHEBI:29035"/>
        <label>1</label>
    </ligand>
</feature>
<dbReference type="STRING" id="146020.RMCB_2236"/>
<keyword evidence="8" id="KW-1185">Reference proteome</keyword>
<evidence type="ECO:0000256" key="6">
    <source>
        <dbReference type="SAM" id="MobiDB-lite"/>
    </source>
</evidence>
<dbReference type="InterPro" id="IPR005925">
    <property type="entry name" value="Agmatinase-rel"/>
</dbReference>
<protein>
    <submittedName>
        <fullName evidence="7">Agmatinase</fullName>
    </submittedName>
</protein>
<dbReference type="SUPFAM" id="SSF52768">
    <property type="entry name" value="Arginase/deacetylase"/>
    <property type="match status" value="1"/>
</dbReference>
<reference evidence="8" key="1">
    <citation type="journal article" date="2016" name="Genome Announc.">
        <title>Draft Genome Sequences of Five Rapidly Growing Mycobacterium Species, M. thermoresistibile, M. fortuitum subsp. acetamidolyticum, M. canariasense, M. brisbanense, and M. novocastrense.</title>
        <authorList>
            <person name="Katahira K."/>
            <person name="Ogura Y."/>
            <person name="Gotoh Y."/>
            <person name="Hayashi T."/>
        </authorList>
    </citation>
    <scope>NUCLEOTIDE SEQUENCE [LARGE SCALE GENOMIC DNA]</scope>
    <source>
        <strain evidence="8">JCM15654</strain>
    </source>
</reference>
<feature type="binding site" evidence="4">
    <location>
        <position position="250"/>
    </location>
    <ligand>
        <name>Mn(2+)</name>
        <dbReference type="ChEBI" id="CHEBI:29035"/>
        <label>1</label>
    </ligand>
</feature>
<name>A0A117I5D1_9MYCO</name>
<dbReference type="GO" id="GO:0046872">
    <property type="term" value="F:metal ion binding"/>
    <property type="evidence" value="ECO:0007669"/>
    <property type="project" value="UniProtKB-KW"/>
</dbReference>
<feature type="binding site" evidence="4">
    <location>
        <position position="159"/>
    </location>
    <ligand>
        <name>Mn(2+)</name>
        <dbReference type="ChEBI" id="CHEBI:29035"/>
        <label>1</label>
    </ligand>
</feature>
<accession>A0A117I5D1</accession>
<dbReference type="AlphaFoldDB" id="A0A117I5D1"/>
<dbReference type="GO" id="GO:0008783">
    <property type="term" value="F:agmatinase activity"/>
    <property type="evidence" value="ECO:0007669"/>
    <property type="project" value="TreeGrafter"/>
</dbReference>